<evidence type="ECO:0000256" key="7">
    <source>
        <dbReference type="SAM" id="SignalP"/>
    </source>
</evidence>
<evidence type="ECO:0000256" key="6">
    <source>
        <dbReference type="ARBA" id="ARBA00023157"/>
    </source>
</evidence>
<dbReference type="Pfam" id="PF05498">
    <property type="entry name" value="RALF"/>
    <property type="match status" value="1"/>
</dbReference>
<comment type="subcellular location">
    <subcellularLocation>
        <location evidence="1">Secreted</location>
    </subcellularLocation>
</comment>
<accession>A0AAE1JJ51</accession>
<evidence type="ECO:0000256" key="4">
    <source>
        <dbReference type="ARBA" id="ARBA00022702"/>
    </source>
</evidence>
<dbReference type="GO" id="GO:0009506">
    <property type="term" value="C:plasmodesma"/>
    <property type="evidence" value="ECO:0007669"/>
    <property type="project" value="TreeGrafter"/>
</dbReference>
<evidence type="ECO:0000256" key="1">
    <source>
        <dbReference type="ARBA" id="ARBA00004613"/>
    </source>
</evidence>
<keyword evidence="6" id="KW-1015">Disulfide bond</keyword>
<name>A0AAE1JJ51_9FABA</name>
<evidence type="ECO:0000256" key="5">
    <source>
        <dbReference type="ARBA" id="ARBA00022729"/>
    </source>
</evidence>
<dbReference type="AlphaFoldDB" id="A0AAE1JJ51"/>
<dbReference type="GO" id="GO:0005576">
    <property type="term" value="C:extracellular region"/>
    <property type="evidence" value="ECO:0007669"/>
    <property type="project" value="UniProtKB-SubCell"/>
</dbReference>
<evidence type="ECO:0000256" key="2">
    <source>
        <dbReference type="ARBA" id="ARBA00009178"/>
    </source>
</evidence>
<dbReference type="GO" id="GO:0019722">
    <property type="term" value="P:calcium-mediated signaling"/>
    <property type="evidence" value="ECO:0007669"/>
    <property type="project" value="TreeGrafter"/>
</dbReference>
<dbReference type="EMBL" id="JAWXYG010000005">
    <property type="protein sequence ID" value="KAK4271572.1"/>
    <property type="molecule type" value="Genomic_DNA"/>
</dbReference>
<evidence type="ECO:0000313" key="9">
    <source>
        <dbReference type="Proteomes" id="UP001293593"/>
    </source>
</evidence>
<dbReference type="GO" id="GO:0040008">
    <property type="term" value="P:regulation of growth"/>
    <property type="evidence" value="ECO:0007669"/>
    <property type="project" value="UniProtKB-ARBA"/>
</dbReference>
<dbReference type="Proteomes" id="UP001293593">
    <property type="component" value="Unassembled WGS sequence"/>
</dbReference>
<gene>
    <name evidence="8" type="ORF">QN277_020248</name>
</gene>
<reference evidence="8" key="1">
    <citation type="submission" date="2023-10" db="EMBL/GenBank/DDBJ databases">
        <title>Chromosome-level genome of the transformable northern wattle, Acacia crassicarpa.</title>
        <authorList>
            <person name="Massaro I."/>
            <person name="Sinha N.R."/>
            <person name="Poethig S."/>
            <person name="Leichty A.R."/>
        </authorList>
    </citation>
    <scope>NUCLEOTIDE SEQUENCE</scope>
    <source>
        <strain evidence="8">Acra3RX</strain>
        <tissue evidence="8">Leaf</tissue>
    </source>
</reference>
<keyword evidence="9" id="KW-1185">Reference proteome</keyword>
<dbReference type="InterPro" id="IPR008801">
    <property type="entry name" value="RALF"/>
</dbReference>
<comment type="caution">
    <text evidence="8">The sequence shown here is derived from an EMBL/GenBank/DDBJ whole genome shotgun (WGS) entry which is preliminary data.</text>
</comment>
<sequence length="114" mass="12898">MDLKPRLVVLVLVVAAVAVATEGMMTTLEWKGLSVDGQLVGDRASELEEEMMMESGSIHRSLRTVHYISYDALKADNVPCRRRGRSYYNCHRRGRANPYRRGCTAITHCARRTD</sequence>
<feature type="chain" id="PRO_5041901554" evidence="7">
    <location>
        <begin position="21"/>
        <end position="114"/>
    </location>
</feature>
<dbReference type="GO" id="GO:0005179">
    <property type="term" value="F:hormone activity"/>
    <property type="evidence" value="ECO:0007669"/>
    <property type="project" value="UniProtKB-KW"/>
</dbReference>
<feature type="signal peptide" evidence="7">
    <location>
        <begin position="1"/>
        <end position="20"/>
    </location>
</feature>
<proteinExistence type="inferred from homology"/>
<comment type="similarity">
    <text evidence="2">Belongs to the plant rapid alkalinization factor (RALF) family.</text>
</comment>
<evidence type="ECO:0000313" key="8">
    <source>
        <dbReference type="EMBL" id="KAK4271572.1"/>
    </source>
</evidence>
<keyword evidence="3" id="KW-0964">Secreted</keyword>
<dbReference type="PANTHER" id="PTHR33136">
    <property type="entry name" value="RAPID ALKALINIZATION FACTOR-LIKE"/>
    <property type="match status" value="1"/>
</dbReference>
<organism evidence="8 9">
    <name type="scientific">Acacia crassicarpa</name>
    <name type="common">northern wattle</name>
    <dbReference type="NCBI Taxonomy" id="499986"/>
    <lineage>
        <taxon>Eukaryota</taxon>
        <taxon>Viridiplantae</taxon>
        <taxon>Streptophyta</taxon>
        <taxon>Embryophyta</taxon>
        <taxon>Tracheophyta</taxon>
        <taxon>Spermatophyta</taxon>
        <taxon>Magnoliopsida</taxon>
        <taxon>eudicotyledons</taxon>
        <taxon>Gunneridae</taxon>
        <taxon>Pentapetalae</taxon>
        <taxon>rosids</taxon>
        <taxon>fabids</taxon>
        <taxon>Fabales</taxon>
        <taxon>Fabaceae</taxon>
        <taxon>Caesalpinioideae</taxon>
        <taxon>mimosoid clade</taxon>
        <taxon>Acacieae</taxon>
        <taxon>Acacia</taxon>
    </lineage>
</organism>
<protein>
    <submittedName>
        <fullName evidence="8">Uncharacterized protein</fullName>
    </submittedName>
</protein>
<keyword evidence="4" id="KW-0372">Hormone</keyword>
<keyword evidence="5 7" id="KW-0732">Signal</keyword>
<evidence type="ECO:0000256" key="3">
    <source>
        <dbReference type="ARBA" id="ARBA00022525"/>
    </source>
</evidence>
<dbReference type="PANTHER" id="PTHR33136:SF89">
    <property type="entry name" value="PROTEIN RALF-LIKE 19"/>
    <property type="match status" value="1"/>
</dbReference>